<name>A0A4V4KND5_AURPU</name>
<dbReference type="GO" id="GO:0003676">
    <property type="term" value="F:nucleic acid binding"/>
    <property type="evidence" value="ECO:0007669"/>
    <property type="project" value="InterPro"/>
</dbReference>
<evidence type="ECO:0000256" key="3">
    <source>
        <dbReference type="ARBA" id="ARBA00022833"/>
    </source>
</evidence>
<dbReference type="Proteomes" id="UP000310121">
    <property type="component" value="Unassembled WGS sequence"/>
</dbReference>
<evidence type="ECO:0000313" key="8">
    <source>
        <dbReference type="Proteomes" id="UP000310121"/>
    </source>
</evidence>
<dbReference type="Pfam" id="PF01096">
    <property type="entry name" value="Zn_ribbon_TFIIS"/>
    <property type="match status" value="1"/>
</dbReference>
<feature type="region of interest" description="Disordered" evidence="5">
    <location>
        <begin position="54"/>
        <end position="98"/>
    </location>
</feature>
<dbReference type="GO" id="GO:0006351">
    <property type="term" value="P:DNA-templated transcription"/>
    <property type="evidence" value="ECO:0007669"/>
    <property type="project" value="InterPro"/>
</dbReference>
<keyword evidence="3" id="KW-0862">Zinc</keyword>
<organism evidence="7 8">
    <name type="scientific">Aureobasidium pullulans</name>
    <name type="common">Black yeast</name>
    <name type="synonym">Pullularia pullulans</name>
    <dbReference type="NCBI Taxonomy" id="5580"/>
    <lineage>
        <taxon>Eukaryota</taxon>
        <taxon>Fungi</taxon>
        <taxon>Dikarya</taxon>
        <taxon>Ascomycota</taxon>
        <taxon>Pezizomycotina</taxon>
        <taxon>Dothideomycetes</taxon>
        <taxon>Dothideomycetidae</taxon>
        <taxon>Dothideales</taxon>
        <taxon>Saccotheciaceae</taxon>
        <taxon>Aureobasidium</taxon>
    </lineage>
</organism>
<dbReference type="CDD" id="cd10507">
    <property type="entry name" value="Zn-ribbon_RPA12"/>
    <property type="match status" value="1"/>
</dbReference>
<evidence type="ECO:0000256" key="2">
    <source>
        <dbReference type="ARBA" id="ARBA00022771"/>
    </source>
</evidence>
<keyword evidence="2 4" id="KW-0863">Zinc-finger</keyword>
<reference evidence="7 8" key="1">
    <citation type="submission" date="2018-10" db="EMBL/GenBank/DDBJ databases">
        <title>Fifty Aureobasidium pullulans genomes reveal a recombining polyextremotolerant generalist.</title>
        <authorList>
            <person name="Gostincar C."/>
            <person name="Turk M."/>
            <person name="Zajc J."/>
            <person name="Gunde-Cimerman N."/>
        </authorList>
    </citation>
    <scope>NUCLEOTIDE SEQUENCE [LARGE SCALE GENOMIC DNA]</scope>
    <source>
        <strain evidence="7 8">EXF-3844</strain>
    </source>
</reference>
<evidence type="ECO:0000256" key="5">
    <source>
        <dbReference type="SAM" id="MobiDB-lite"/>
    </source>
</evidence>
<dbReference type="SMART" id="SM00440">
    <property type="entry name" value="ZnF_C2C2"/>
    <property type="match status" value="1"/>
</dbReference>
<dbReference type="AlphaFoldDB" id="A0A4V4KND5"/>
<accession>A0A4V4KND5</accession>
<proteinExistence type="predicted"/>
<dbReference type="SUPFAM" id="SSF57783">
    <property type="entry name" value="Zinc beta-ribbon"/>
    <property type="match status" value="1"/>
</dbReference>
<evidence type="ECO:0000259" key="6">
    <source>
        <dbReference type="PROSITE" id="PS51133"/>
    </source>
</evidence>
<dbReference type="Gene3D" id="2.20.25.10">
    <property type="match status" value="1"/>
</dbReference>
<evidence type="ECO:0000256" key="4">
    <source>
        <dbReference type="PROSITE-ProRule" id="PRU00472"/>
    </source>
</evidence>
<evidence type="ECO:0000313" key="7">
    <source>
        <dbReference type="EMBL" id="THZ34091.1"/>
    </source>
</evidence>
<sequence>MRFHSVPFSSVTIAVVSSRDVLLLKQTSIVMSVARETKTRKKKQKERKCHLLMSKIPNEPGEKIEKQTFPKSNTPNHSKPDKWPTSITTESAPTAFPSRLRDARSEIQVLSAEDRETWAMTTTACPQCANPEMRFRDVQLRGADEGSTIFYRCPKCDYK</sequence>
<keyword evidence="1" id="KW-0479">Metal-binding</keyword>
<protein>
    <recommendedName>
        <fullName evidence="6">TFIIS-type domain-containing protein</fullName>
    </recommendedName>
</protein>
<dbReference type="GO" id="GO:0008270">
    <property type="term" value="F:zinc ion binding"/>
    <property type="evidence" value="ECO:0007669"/>
    <property type="project" value="UniProtKB-KW"/>
</dbReference>
<dbReference type="PROSITE" id="PS51133">
    <property type="entry name" value="ZF_TFIIS_2"/>
    <property type="match status" value="1"/>
</dbReference>
<feature type="domain" description="TFIIS-type" evidence="6">
    <location>
        <begin position="121"/>
        <end position="159"/>
    </location>
</feature>
<dbReference type="EMBL" id="QZBN01001012">
    <property type="protein sequence ID" value="THZ34091.1"/>
    <property type="molecule type" value="Genomic_DNA"/>
</dbReference>
<evidence type="ECO:0000256" key="1">
    <source>
        <dbReference type="ARBA" id="ARBA00022723"/>
    </source>
</evidence>
<dbReference type="InterPro" id="IPR001222">
    <property type="entry name" value="Znf_TFIIS"/>
</dbReference>
<gene>
    <name evidence="7" type="ORF">D6C90_07914</name>
</gene>
<comment type="caution">
    <text evidence="7">The sequence shown here is derived from an EMBL/GenBank/DDBJ whole genome shotgun (WGS) entry which is preliminary data.</text>
</comment>
<dbReference type="InterPro" id="IPR034004">
    <property type="entry name" value="Zn_ribbon_RPA12_C"/>
</dbReference>